<dbReference type="PANTHER" id="PTHR42763">
    <property type="entry name" value="ADP-GLUCOSE PHOSPHORYLASE"/>
    <property type="match status" value="1"/>
</dbReference>
<dbReference type="AlphaFoldDB" id="A0A0P1LVD6"/>
<dbReference type="InterPro" id="IPR032576">
    <property type="entry name" value="DUF4921"/>
</dbReference>
<dbReference type="GO" id="GO:0016779">
    <property type="term" value="F:nucleotidyltransferase activity"/>
    <property type="evidence" value="ECO:0007669"/>
    <property type="project" value="UniProtKB-KW"/>
</dbReference>
<dbReference type="InterPro" id="IPR036265">
    <property type="entry name" value="HIT-like_sf"/>
</dbReference>
<accession>A0A0P1LGB5</accession>
<dbReference type="PANTHER" id="PTHR42763:SF2">
    <property type="entry name" value="ADP-GLUCOSE PHOSPHORYLASE"/>
    <property type="match status" value="1"/>
</dbReference>
<organism evidence="2 3">
    <name type="scientific">Candidatus Kryptonium thompsonii</name>
    <dbReference type="NCBI Taxonomy" id="1633631"/>
    <lineage>
        <taxon>Bacteria</taxon>
        <taxon>Pseudomonadati</taxon>
        <taxon>Candidatus Kryptoniota</taxon>
        <taxon>Candidatus Kryptonium</taxon>
    </lineage>
</organism>
<accession>A0A0P1LVD6</accession>
<feature type="domain" description="DUF4921" evidence="1">
    <location>
        <begin position="8"/>
        <end position="434"/>
    </location>
</feature>
<sequence>MKPLYLIMPDGTVKQINPFTESEVWSVPGRNNKPITNEVPETAKPLEVHHPEDYCSFCQKRYYEVPPEKSRLIKLPDGSYKRIDYLPPDKYFESVAEFRRVGNLFEIVTLDYWRKNYEYRFVKEKEEWKKAYLENPAGMKHVLELINYKLRMMGKTPDEINSISTDEKLAMADSFFGGCHELIIARRHFIDNAKWTSDLCSSGELTQEEHYQYFKFTIDAMVDIMNSNRYVRYIAVFQNWLRPAGASFDHLHKQLVGLDDWGATIERQIAMVRENPNVYNEYAVNFAGYHNLVFAENENAVAFAGFGHRFPTIAIYSKSKAGRPFELDEKELRDMSDLVHAIHAAMGNQIPCNEEWYYTPFDSVYKMPWHVLIKWRISIPAGFEGGTNIYINPITPIELRDKLVPRLFELRDKGKISNLLIAEECKVEPNPLKYYLH</sequence>
<proteinExistence type="predicted"/>
<reference evidence="2 3" key="1">
    <citation type="submission" date="2015-11" db="EMBL/GenBank/DDBJ databases">
        <authorList>
            <person name="Zhang Y."/>
            <person name="Guo Z."/>
        </authorList>
    </citation>
    <scope>NUCLEOTIDE SEQUENCE [LARGE SCALE GENOMIC DNA]</scope>
    <source>
        <strain evidence="2">JGI-4</strain>
    </source>
</reference>
<accession>A0A0P1LL65</accession>
<accession>A0A0P1MU12</accession>
<accession>A0A0S4MU28</accession>
<name>A0A0P1LVD6_9BACT</name>
<gene>
    <name evidence="2" type="ORF">JGI4_00527</name>
</gene>
<dbReference type="EMBL" id="FAOP01000003">
    <property type="protein sequence ID" value="CUU02498.1"/>
    <property type="molecule type" value="Genomic_DNA"/>
</dbReference>
<dbReference type="Pfam" id="PF16268">
    <property type="entry name" value="DUF4921"/>
    <property type="match status" value="1"/>
</dbReference>
<dbReference type="Gene3D" id="3.30.428.10">
    <property type="entry name" value="HIT-like"/>
    <property type="match status" value="2"/>
</dbReference>
<accession>A0A0P1LMM2</accession>
<dbReference type="STRING" id="1633631.GCA_001442925_00527"/>
<dbReference type="InterPro" id="IPR053177">
    <property type="entry name" value="ADP-glucose_phosphorylase"/>
</dbReference>
<dbReference type="RefSeq" id="WP_047134079.1">
    <property type="nucleotide sequence ID" value="NZ_CZVJ01000010.1"/>
</dbReference>
<evidence type="ECO:0000259" key="1">
    <source>
        <dbReference type="Pfam" id="PF16268"/>
    </source>
</evidence>
<dbReference type="SUPFAM" id="SSF54197">
    <property type="entry name" value="HIT-like"/>
    <property type="match status" value="2"/>
</dbReference>
<protein>
    <submittedName>
        <fullName evidence="2">Galactose-1-phosphate uridylyltransferase</fullName>
    </submittedName>
</protein>
<dbReference type="Proteomes" id="UP000182011">
    <property type="component" value="Unassembled WGS sequence"/>
</dbReference>
<evidence type="ECO:0000313" key="3">
    <source>
        <dbReference type="Proteomes" id="UP000182011"/>
    </source>
</evidence>
<keyword evidence="2" id="KW-0548">Nucleotidyltransferase</keyword>
<keyword evidence="2" id="KW-0808">Transferase</keyword>
<evidence type="ECO:0000313" key="2">
    <source>
        <dbReference type="EMBL" id="CUU02498.1"/>
    </source>
</evidence>
<accession>A0A0P1MUC1</accession>